<dbReference type="OrthoDB" id="5954824at2759"/>
<dbReference type="InterPro" id="IPR018122">
    <property type="entry name" value="TF_fork_head_CS_1"/>
</dbReference>
<name>A7SQU5_NEMVE</name>
<dbReference type="GO" id="GO:0009653">
    <property type="term" value="P:anatomical structure morphogenesis"/>
    <property type="evidence" value="ECO:0000318"/>
    <property type="project" value="GO_Central"/>
</dbReference>
<feature type="compositionally biased region" description="Polar residues" evidence="7">
    <location>
        <begin position="425"/>
        <end position="442"/>
    </location>
</feature>
<dbReference type="SUPFAM" id="SSF46785">
    <property type="entry name" value="Winged helix' DNA-binding domain"/>
    <property type="match status" value="1"/>
</dbReference>
<dbReference type="InterPro" id="IPR030456">
    <property type="entry name" value="TF_fork_head_CS_2"/>
</dbReference>
<dbReference type="PANTHER" id="PTHR11829">
    <property type="entry name" value="FORKHEAD BOX PROTEIN"/>
    <property type="match status" value="1"/>
</dbReference>
<dbReference type="Gene3D" id="1.10.10.10">
    <property type="entry name" value="Winged helix-like DNA-binding domain superfamily/Winged helix DNA-binding domain"/>
    <property type="match status" value="1"/>
</dbReference>
<dbReference type="Proteomes" id="UP000001593">
    <property type="component" value="Unassembled WGS sequence"/>
</dbReference>
<evidence type="ECO:0000256" key="2">
    <source>
        <dbReference type="ARBA" id="ARBA00023015"/>
    </source>
</evidence>
<dbReference type="GO" id="GO:0005634">
    <property type="term" value="C:nucleus"/>
    <property type="evidence" value="ECO:0007669"/>
    <property type="project" value="UniProtKB-SubCell"/>
</dbReference>
<dbReference type="KEGG" id="nve:5505180"/>
<evidence type="ECO:0000259" key="8">
    <source>
        <dbReference type="PROSITE" id="PS50039"/>
    </source>
</evidence>
<dbReference type="InterPro" id="IPR036390">
    <property type="entry name" value="WH_DNA-bd_sf"/>
</dbReference>
<keyword evidence="2" id="KW-0805">Transcription regulation</keyword>
<dbReference type="InParanoid" id="A7SQU5"/>
<feature type="domain" description="Fork-head" evidence="8">
    <location>
        <begin position="79"/>
        <end position="173"/>
    </location>
</feature>
<organism evidence="9 10">
    <name type="scientific">Nematostella vectensis</name>
    <name type="common">Starlet sea anemone</name>
    <dbReference type="NCBI Taxonomy" id="45351"/>
    <lineage>
        <taxon>Eukaryota</taxon>
        <taxon>Metazoa</taxon>
        <taxon>Cnidaria</taxon>
        <taxon>Anthozoa</taxon>
        <taxon>Hexacorallia</taxon>
        <taxon>Actiniaria</taxon>
        <taxon>Edwardsiidae</taxon>
        <taxon>Nematostella</taxon>
    </lineage>
</organism>
<evidence type="ECO:0000256" key="4">
    <source>
        <dbReference type="ARBA" id="ARBA00023163"/>
    </source>
</evidence>
<dbReference type="eggNOG" id="KOG2294">
    <property type="taxonomic scope" value="Eukaryota"/>
</dbReference>
<dbReference type="PROSITE" id="PS00657">
    <property type="entry name" value="FORK_HEAD_1"/>
    <property type="match status" value="1"/>
</dbReference>
<evidence type="ECO:0000256" key="7">
    <source>
        <dbReference type="SAM" id="MobiDB-lite"/>
    </source>
</evidence>
<dbReference type="PRINTS" id="PR00053">
    <property type="entry name" value="FORKHEAD"/>
</dbReference>
<evidence type="ECO:0000313" key="10">
    <source>
        <dbReference type="Proteomes" id="UP000001593"/>
    </source>
</evidence>
<sequence>MPSSETMYTYPTNSPGAPANNMIPPVYANQGYEGFYRPGSSPYSSVHFPVYGQYDARQERYYGPPLPRSQHPTRQDMVKPPYSYIALIAMAIQSAPEKRITLSGIYSFIMDRFPYYRNNKQGWQNSIRHNLSLNECFVKVPRDDKKPGKGSFWMLDPDSLNMFENGSYLRRRKRFRKKDVQKSMEGESQRKSDGTSVENSTARSETSTTSAEQNDQNEGEDSNSSSGAAKAESDSPIPEKDMVVVTIPQPKTSPPAMVKREPCMVDEEGHEHRVTPPSFPTAPPRAGYDPQNPYSYGAYCAYTQAQPQGFNAQAYPYENNSASARPAMPHYNSDPAHTEPLPRFSPHLSHYTQPTPVVEEPQNRINSPYGDYEGRGTAGQWYPQGYNATSTANMPTEATIPQAQQARQANFPNVREMFESQRLLVSSANQASSPNHHPQGQFASGAGYHSSPSSIY</sequence>
<proteinExistence type="predicted"/>
<keyword evidence="3 6" id="KW-0238">DNA-binding</keyword>
<feature type="region of interest" description="Disordered" evidence="7">
    <location>
        <begin position="425"/>
        <end position="456"/>
    </location>
</feature>
<feature type="compositionally biased region" description="Basic and acidic residues" evidence="7">
    <location>
        <begin position="178"/>
        <end position="193"/>
    </location>
</feature>
<dbReference type="AlphaFoldDB" id="A7SQU5"/>
<dbReference type="Pfam" id="PF00250">
    <property type="entry name" value="Forkhead"/>
    <property type="match status" value="1"/>
</dbReference>
<evidence type="ECO:0000256" key="6">
    <source>
        <dbReference type="PROSITE-ProRule" id="PRU00089"/>
    </source>
</evidence>
<dbReference type="PROSITE" id="PS00658">
    <property type="entry name" value="FORK_HEAD_2"/>
    <property type="match status" value="1"/>
</dbReference>
<comment type="subcellular location">
    <subcellularLocation>
        <location evidence="1 6">Nucleus</location>
    </subcellularLocation>
</comment>
<dbReference type="InterPro" id="IPR001766">
    <property type="entry name" value="Fork_head_dom"/>
</dbReference>
<evidence type="ECO:0000256" key="5">
    <source>
        <dbReference type="ARBA" id="ARBA00023242"/>
    </source>
</evidence>
<dbReference type="GO" id="GO:0006357">
    <property type="term" value="P:regulation of transcription by RNA polymerase II"/>
    <property type="evidence" value="ECO:0000318"/>
    <property type="project" value="GO_Central"/>
</dbReference>
<accession>A7SQU5</accession>
<evidence type="ECO:0000313" key="9">
    <source>
        <dbReference type="EMBL" id="EDO33900.1"/>
    </source>
</evidence>
<keyword evidence="5 6" id="KW-0539">Nucleus</keyword>
<dbReference type="STRING" id="45351.A7SQU5"/>
<dbReference type="SMART" id="SM00339">
    <property type="entry name" value="FH"/>
    <property type="match status" value="1"/>
</dbReference>
<dbReference type="HOGENOM" id="CLU_600367_0_0_1"/>
<dbReference type="OMA" id="HLSHYTQ"/>
<dbReference type="GO" id="GO:0000978">
    <property type="term" value="F:RNA polymerase II cis-regulatory region sequence-specific DNA binding"/>
    <property type="evidence" value="ECO:0000318"/>
    <property type="project" value="GO_Central"/>
</dbReference>
<dbReference type="InterPro" id="IPR050211">
    <property type="entry name" value="FOX_domain-containing"/>
</dbReference>
<dbReference type="FunFam" id="1.10.10.10:FF:000016">
    <property type="entry name" value="Forkhead box protein I1"/>
    <property type="match status" value="1"/>
</dbReference>
<dbReference type="GO" id="GO:0030154">
    <property type="term" value="P:cell differentiation"/>
    <property type="evidence" value="ECO:0000318"/>
    <property type="project" value="GO_Central"/>
</dbReference>
<feature type="DNA-binding region" description="Fork-head" evidence="6">
    <location>
        <begin position="79"/>
        <end position="173"/>
    </location>
</feature>
<evidence type="ECO:0000256" key="3">
    <source>
        <dbReference type="ARBA" id="ARBA00023125"/>
    </source>
</evidence>
<keyword evidence="10" id="KW-1185">Reference proteome</keyword>
<dbReference type="GO" id="GO:0000981">
    <property type="term" value="F:DNA-binding transcription factor activity, RNA polymerase II-specific"/>
    <property type="evidence" value="ECO:0000318"/>
    <property type="project" value="GO_Central"/>
</dbReference>
<dbReference type="PhylomeDB" id="A7SQU5"/>
<evidence type="ECO:0000256" key="1">
    <source>
        <dbReference type="ARBA" id="ARBA00004123"/>
    </source>
</evidence>
<keyword evidence="4" id="KW-0804">Transcription</keyword>
<dbReference type="InterPro" id="IPR036388">
    <property type="entry name" value="WH-like_DNA-bd_sf"/>
</dbReference>
<gene>
    <name evidence="9" type="ORF">NEMVEDRAFT_v1g192525</name>
</gene>
<protein>
    <recommendedName>
        <fullName evidence="8">Fork-head domain-containing protein</fullName>
    </recommendedName>
</protein>
<dbReference type="PROSITE" id="PS50039">
    <property type="entry name" value="FORK_HEAD_3"/>
    <property type="match status" value="1"/>
</dbReference>
<dbReference type="EMBL" id="DS469751">
    <property type="protein sequence ID" value="EDO33900.1"/>
    <property type="molecule type" value="Genomic_DNA"/>
</dbReference>
<feature type="region of interest" description="Disordered" evidence="7">
    <location>
        <begin position="174"/>
        <end position="242"/>
    </location>
</feature>
<feature type="compositionally biased region" description="Basic and acidic residues" evidence="7">
    <location>
        <begin position="231"/>
        <end position="242"/>
    </location>
</feature>
<dbReference type="PANTHER" id="PTHR11829:SF388">
    <property type="entry name" value="FORK HEAD DOMAIN-CONTAINING PROTEIN L1-RELATED"/>
    <property type="match status" value="1"/>
</dbReference>
<reference evidence="9 10" key="1">
    <citation type="journal article" date="2007" name="Science">
        <title>Sea anemone genome reveals ancestral eumetazoan gene repertoire and genomic organization.</title>
        <authorList>
            <person name="Putnam N.H."/>
            <person name="Srivastava M."/>
            <person name="Hellsten U."/>
            <person name="Dirks B."/>
            <person name="Chapman J."/>
            <person name="Salamov A."/>
            <person name="Terry A."/>
            <person name="Shapiro H."/>
            <person name="Lindquist E."/>
            <person name="Kapitonov V.V."/>
            <person name="Jurka J."/>
            <person name="Genikhovich G."/>
            <person name="Grigoriev I.V."/>
            <person name="Lucas S.M."/>
            <person name="Steele R.E."/>
            <person name="Finnerty J.R."/>
            <person name="Technau U."/>
            <person name="Martindale M.Q."/>
            <person name="Rokhsar D.S."/>
        </authorList>
    </citation>
    <scope>NUCLEOTIDE SEQUENCE [LARGE SCALE GENOMIC DNA]</scope>
    <source>
        <strain evidence="10">CH2 X CH6</strain>
    </source>
</reference>
<feature type="compositionally biased region" description="Low complexity" evidence="7">
    <location>
        <begin position="200"/>
        <end position="212"/>
    </location>
</feature>